<dbReference type="InterPro" id="IPR016024">
    <property type="entry name" value="ARM-type_fold"/>
</dbReference>
<evidence type="ECO:0000256" key="2">
    <source>
        <dbReference type="ARBA" id="ARBA00018804"/>
    </source>
</evidence>
<sequence length="514" mass="59255">MNIIDENNLLNILNTSLVTRNWNDIYDNLNPKTFCIIKSRQLFKVLAKIAEIIVNKENDIPDKLKIILLKCLGNSCLNVCTHTDYDLDNAECGEYCKKLYANLAEDTSEFQYELQEKNICFPYNGIAEWTVDYIILNCDVTLSEEQVQVLRLCIQFLCNLFTFACNNENSSQCKSIKNYLNGTTFQNAIIKFICFEDISIARAACMFVHNALKKFDQDYFTWNDKIQVCSQLLKKVEDLQSAKDALLYLLNQANIFKSVYEDISIENKLYLLQIIYEEAQDIIYQHEKSDTGFTFCEKLINFLSDRFCKRSDLILKTKDTYLNNFEPMEVIILLDILGVLTSEITDKLYIIQNNKSLLINCCYLLKSLHMCGKGSDNYFTSIQRLSDVAPSTQKKEYDLEHHPAFGFKAGLIRVIGNMSYKNKTCQDLIRETDTIPLLLDCCNIDARNPLIMQWIILAIRNLCEENLENQEVIHNSTKIGVMDNTILKEMGLTLQENENGKSIGIVPLSRNINQ</sequence>
<organism evidence="7 8">
    <name type="scientific">Vespula squamosa</name>
    <name type="common">Southern yellow jacket</name>
    <name type="synonym">Wasp</name>
    <dbReference type="NCBI Taxonomy" id="30214"/>
    <lineage>
        <taxon>Eukaryota</taxon>
        <taxon>Metazoa</taxon>
        <taxon>Ecdysozoa</taxon>
        <taxon>Arthropoda</taxon>
        <taxon>Hexapoda</taxon>
        <taxon>Insecta</taxon>
        <taxon>Pterygota</taxon>
        <taxon>Neoptera</taxon>
        <taxon>Endopterygota</taxon>
        <taxon>Hymenoptera</taxon>
        <taxon>Apocrita</taxon>
        <taxon>Aculeata</taxon>
        <taxon>Vespoidea</taxon>
        <taxon>Vespidae</taxon>
        <taxon>Vespinae</taxon>
        <taxon>Vespula</taxon>
    </lineage>
</organism>
<dbReference type="InterPro" id="IPR011989">
    <property type="entry name" value="ARM-like"/>
</dbReference>
<dbReference type="InterPro" id="IPR019156">
    <property type="entry name" value="Ataxin-10_domain"/>
</dbReference>
<dbReference type="GO" id="GO:0051301">
    <property type="term" value="P:cell division"/>
    <property type="evidence" value="ECO:0007669"/>
    <property type="project" value="UniProtKB-KW"/>
</dbReference>
<dbReference type="AlphaFoldDB" id="A0ABD1ZX31"/>
<evidence type="ECO:0000256" key="4">
    <source>
        <dbReference type="ARBA" id="ARBA00023306"/>
    </source>
</evidence>
<evidence type="ECO:0000256" key="3">
    <source>
        <dbReference type="ARBA" id="ARBA00022618"/>
    </source>
</evidence>
<evidence type="ECO:0000313" key="8">
    <source>
        <dbReference type="Proteomes" id="UP001607302"/>
    </source>
</evidence>
<dbReference type="Pfam" id="PF09759">
    <property type="entry name" value="Atx10homo_assoc"/>
    <property type="match status" value="1"/>
</dbReference>
<dbReference type="Gene3D" id="1.25.10.10">
    <property type="entry name" value="Leucine-rich Repeat Variant"/>
    <property type="match status" value="1"/>
</dbReference>
<accession>A0ABD1ZX31</accession>
<gene>
    <name evidence="7" type="ORF">V1478_018310</name>
</gene>
<dbReference type="Proteomes" id="UP001607302">
    <property type="component" value="Unassembled WGS sequence"/>
</dbReference>
<dbReference type="PANTHER" id="PTHR13255">
    <property type="entry name" value="ATAXIN-10"/>
    <property type="match status" value="1"/>
</dbReference>
<feature type="domain" description="Ataxin-10" evidence="6">
    <location>
        <begin position="407"/>
        <end position="502"/>
    </location>
</feature>
<dbReference type="EMBL" id="JAUDFV010000167">
    <property type="protein sequence ID" value="KAL2712075.1"/>
    <property type="molecule type" value="Genomic_DNA"/>
</dbReference>
<evidence type="ECO:0000256" key="5">
    <source>
        <dbReference type="ARBA" id="ARBA00045173"/>
    </source>
</evidence>
<comment type="function">
    <text evidence="5">May play a role in the regulation of cytokinesis. May play a role in signaling by stimulating protein glycosylation. Induces neuritogenesis by activating the Ras-MAP kinase pathway and is necessary for the survival of cerebellar neurons. Does not appear to play a major role in ciliogenesis.</text>
</comment>
<dbReference type="SUPFAM" id="SSF48371">
    <property type="entry name" value="ARM repeat"/>
    <property type="match status" value="1"/>
</dbReference>
<comment type="similarity">
    <text evidence="1">Belongs to the ataxin-10 family.</text>
</comment>
<keyword evidence="8" id="KW-1185">Reference proteome</keyword>
<comment type="caution">
    <text evidence="7">The sequence shown here is derived from an EMBL/GenBank/DDBJ whole genome shotgun (WGS) entry which is preliminary data.</text>
</comment>
<protein>
    <recommendedName>
        <fullName evidence="2">Ataxin-10</fullName>
    </recommendedName>
</protein>
<evidence type="ECO:0000256" key="1">
    <source>
        <dbReference type="ARBA" id="ARBA00008384"/>
    </source>
</evidence>
<reference evidence="7 8" key="1">
    <citation type="journal article" date="2024" name="Ann. Entomol. Soc. Am.">
        <title>Genomic analyses of the southern and eastern yellowjacket wasps (Hymenoptera: Vespidae) reveal evolutionary signatures of social life.</title>
        <authorList>
            <person name="Catto M.A."/>
            <person name="Caine P.B."/>
            <person name="Orr S.E."/>
            <person name="Hunt B.G."/>
            <person name="Goodisman M.A.D."/>
        </authorList>
    </citation>
    <scope>NUCLEOTIDE SEQUENCE [LARGE SCALE GENOMIC DNA]</scope>
    <source>
        <strain evidence="7">233</strain>
        <tissue evidence="7">Head and thorax</tissue>
    </source>
</reference>
<evidence type="ECO:0000313" key="7">
    <source>
        <dbReference type="EMBL" id="KAL2712075.1"/>
    </source>
</evidence>
<keyword evidence="3" id="KW-0132">Cell division</keyword>
<dbReference type="InterPro" id="IPR051374">
    <property type="entry name" value="Ataxin-10/CTR86_families"/>
</dbReference>
<dbReference type="PANTHER" id="PTHR13255:SF0">
    <property type="entry name" value="ATAXIN-10"/>
    <property type="match status" value="1"/>
</dbReference>
<proteinExistence type="inferred from homology"/>
<evidence type="ECO:0000259" key="6">
    <source>
        <dbReference type="Pfam" id="PF09759"/>
    </source>
</evidence>
<name>A0ABD1ZX31_VESSQ</name>
<keyword evidence="4" id="KW-0131">Cell cycle</keyword>